<dbReference type="GO" id="GO:0020037">
    <property type="term" value="F:heme binding"/>
    <property type="evidence" value="ECO:0007669"/>
    <property type="project" value="TreeGrafter"/>
</dbReference>
<keyword evidence="3" id="KW-0479">Metal-binding</keyword>
<organism evidence="7 8">
    <name type="scientific">Salinisphaera hydrothermalis (strain C41B8)</name>
    <dbReference type="NCBI Taxonomy" id="1304275"/>
    <lineage>
        <taxon>Bacteria</taxon>
        <taxon>Pseudomonadati</taxon>
        <taxon>Pseudomonadota</taxon>
        <taxon>Gammaproteobacteria</taxon>
        <taxon>Salinisphaerales</taxon>
        <taxon>Salinisphaeraceae</taxon>
        <taxon>Salinisphaera</taxon>
    </lineage>
</organism>
<proteinExistence type="predicted"/>
<dbReference type="Proteomes" id="UP000028302">
    <property type="component" value="Unassembled WGS sequence"/>
</dbReference>
<dbReference type="PATRIC" id="fig|1304275.5.peg.1482"/>
<gene>
    <name evidence="7" type="ORF">C41B8_07257</name>
</gene>
<dbReference type="CDD" id="cd02110">
    <property type="entry name" value="SO_family_Moco_dimer"/>
    <property type="match status" value="1"/>
</dbReference>
<accession>A0A084IMZ0</accession>
<dbReference type="GO" id="GO:0030151">
    <property type="term" value="F:molybdenum ion binding"/>
    <property type="evidence" value="ECO:0007669"/>
    <property type="project" value="InterPro"/>
</dbReference>
<dbReference type="STRING" id="1304275.C41B8_07257"/>
<dbReference type="EMBL" id="APNK01000007">
    <property type="protein sequence ID" value="KEZ78074.1"/>
    <property type="molecule type" value="Genomic_DNA"/>
</dbReference>
<dbReference type="InterPro" id="IPR008335">
    <property type="entry name" value="Mopterin_OxRdtase_euk"/>
</dbReference>
<dbReference type="InterPro" id="IPR036374">
    <property type="entry name" value="OxRdtase_Mopterin-bd_sf"/>
</dbReference>
<feature type="domain" description="Moybdenum cofactor oxidoreductase dimerisation" evidence="6">
    <location>
        <begin position="262"/>
        <end position="346"/>
    </location>
</feature>
<dbReference type="Pfam" id="PF03404">
    <property type="entry name" value="Mo-co_dimer"/>
    <property type="match status" value="1"/>
</dbReference>
<dbReference type="SUPFAM" id="SSF56524">
    <property type="entry name" value="Oxidoreductase molybdopterin-binding domain"/>
    <property type="match status" value="1"/>
</dbReference>
<dbReference type="PRINTS" id="PR00407">
    <property type="entry name" value="EUMOPTERIN"/>
</dbReference>
<keyword evidence="2" id="KW-0500">Molybdenum</keyword>
<evidence type="ECO:0000259" key="5">
    <source>
        <dbReference type="Pfam" id="PF00174"/>
    </source>
</evidence>
<evidence type="ECO:0000259" key="6">
    <source>
        <dbReference type="Pfam" id="PF03404"/>
    </source>
</evidence>
<dbReference type="eggNOG" id="COG2041">
    <property type="taxonomic scope" value="Bacteria"/>
</dbReference>
<dbReference type="GO" id="GO:0043546">
    <property type="term" value="F:molybdopterin cofactor binding"/>
    <property type="evidence" value="ECO:0007669"/>
    <property type="project" value="TreeGrafter"/>
</dbReference>
<dbReference type="InterPro" id="IPR005066">
    <property type="entry name" value="MoCF_OxRdtse_dimer"/>
</dbReference>
<comment type="caution">
    <text evidence="7">The sequence shown here is derived from an EMBL/GenBank/DDBJ whole genome shotgun (WGS) entry which is preliminary data.</text>
</comment>
<name>A0A084IMZ0_SALHC</name>
<dbReference type="InterPro" id="IPR014756">
    <property type="entry name" value="Ig_E-set"/>
</dbReference>
<feature type="domain" description="Oxidoreductase molybdopterin-binding" evidence="5">
    <location>
        <begin position="49"/>
        <end position="219"/>
    </location>
</feature>
<dbReference type="InterPro" id="IPR000572">
    <property type="entry name" value="OxRdtase_Mopterin-bd_dom"/>
</dbReference>
<dbReference type="GO" id="GO:0006790">
    <property type="term" value="P:sulfur compound metabolic process"/>
    <property type="evidence" value="ECO:0007669"/>
    <property type="project" value="TreeGrafter"/>
</dbReference>
<reference evidence="7 8" key="1">
    <citation type="submission" date="2013-03" db="EMBL/GenBank/DDBJ databases">
        <title>Salinisphaera hydrothermalis C41B8 Genome Sequencing.</title>
        <authorList>
            <person name="Li C."/>
            <person name="Lai Q."/>
            <person name="Shao Z."/>
        </authorList>
    </citation>
    <scope>NUCLEOTIDE SEQUENCE [LARGE SCALE GENOMIC DNA]</scope>
    <source>
        <strain evidence="7 8">C41B8</strain>
    </source>
</reference>
<evidence type="ECO:0000256" key="3">
    <source>
        <dbReference type="ARBA" id="ARBA00022723"/>
    </source>
</evidence>
<evidence type="ECO:0000256" key="1">
    <source>
        <dbReference type="ARBA" id="ARBA00001924"/>
    </source>
</evidence>
<keyword evidence="8" id="KW-1185">Reference proteome</keyword>
<dbReference type="Gene3D" id="3.90.420.10">
    <property type="entry name" value="Oxidoreductase, molybdopterin-binding domain"/>
    <property type="match status" value="1"/>
</dbReference>
<evidence type="ECO:0000313" key="8">
    <source>
        <dbReference type="Proteomes" id="UP000028302"/>
    </source>
</evidence>
<evidence type="ECO:0000256" key="4">
    <source>
        <dbReference type="ARBA" id="ARBA00023002"/>
    </source>
</evidence>
<protein>
    <submittedName>
        <fullName evidence="7">Sulfite oxidase</fullName>
    </submittedName>
</protein>
<dbReference type="AlphaFoldDB" id="A0A084IMZ0"/>
<dbReference type="Gene3D" id="2.60.40.650">
    <property type="match status" value="1"/>
</dbReference>
<comment type="cofactor">
    <cofactor evidence="1">
        <name>Mo-molybdopterin</name>
        <dbReference type="ChEBI" id="CHEBI:71302"/>
    </cofactor>
</comment>
<keyword evidence="4" id="KW-0560">Oxidoreductase</keyword>
<dbReference type="PANTHER" id="PTHR19372">
    <property type="entry name" value="SULFITE REDUCTASE"/>
    <property type="match status" value="1"/>
</dbReference>
<sequence>MPRCPDLIKPTPDRLFTTPAHGERRNAETRLAELSGYLTPTDRFYVRNHDATPHIERDDWRLEITGDGVERSITLDYAALSELPRVSRIRAIECAGNARRFFAERFGHEAGGAQWHTGAIGVAEWSGVRLRDVLDLAGVTGHAVDVLPEGLDAGRFARPLPIAKAMADDTLVALAMNGEPLPPDHGFPARLVVSGWLGAASVKWLGRIEVACSPRHTHWNTADYTLAGPRWPVEPPADGVPVTVMPVMSVVELDWPARLAAGRQVIRGRAFSGEARVARVEYTIDDSPWRDADLGEPNIAAAWVCWSFAWTATPGEHMIRVRATDEHGQCQPDAVPWNDHGVLFNAVVAHPVIVAP</sequence>
<dbReference type="SUPFAM" id="SSF81296">
    <property type="entry name" value="E set domains"/>
    <property type="match status" value="1"/>
</dbReference>
<dbReference type="OrthoDB" id="9795587at2"/>
<evidence type="ECO:0000256" key="2">
    <source>
        <dbReference type="ARBA" id="ARBA00022505"/>
    </source>
</evidence>
<dbReference type="GO" id="GO:0008482">
    <property type="term" value="F:sulfite oxidase activity"/>
    <property type="evidence" value="ECO:0007669"/>
    <property type="project" value="TreeGrafter"/>
</dbReference>
<evidence type="ECO:0000313" key="7">
    <source>
        <dbReference type="EMBL" id="KEZ78074.1"/>
    </source>
</evidence>
<dbReference type="PANTHER" id="PTHR19372:SF7">
    <property type="entry name" value="SULFITE OXIDASE, MITOCHONDRIAL"/>
    <property type="match status" value="1"/>
</dbReference>
<dbReference type="RefSeq" id="WP_084188648.1">
    <property type="nucleotide sequence ID" value="NZ_APNK01000007.1"/>
</dbReference>
<dbReference type="Pfam" id="PF00174">
    <property type="entry name" value="Oxidored_molyb"/>
    <property type="match status" value="1"/>
</dbReference>